<accession>A0A7J6L0M3</accession>
<name>A0A7J6L0M3_PERCH</name>
<dbReference type="AlphaFoldDB" id="A0A7J6L0M3"/>
<evidence type="ECO:0000313" key="2">
    <source>
        <dbReference type="EMBL" id="KAF4652980.1"/>
    </source>
</evidence>
<gene>
    <name evidence="2" type="ORF">FOL47_010767</name>
</gene>
<reference evidence="2 3" key="1">
    <citation type="submission" date="2020-04" db="EMBL/GenBank/DDBJ databases">
        <title>Perkinsus chesapeaki whole genome sequence.</title>
        <authorList>
            <person name="Bogema D.R."/>
        </authorList>
    </citation>
    <scope>NUCLEOTIDE SEQUENCE [LARGE SCALE GENOMIC DNA]</scope>
    <source>
        <strain evidence="2">ATCC PRA-425</strain>
    </source>
</reference>
<feature type="chain" id="PRO_5029546259" description="Secreted protein" evidence="1">
    <location>
        <begin position="19"/>
        <end position="141"/>
    </location>
</feature>
<sequence>MFSTPVLVLLCVIGTLNARVYGVLFERGPNKLVILCPDDGSPATVTIPGVPSYTVATRMSRSNRNGVVKFTLLWSSEERTSSTAQLNRVRILPTRVPSDGLREVEFRGTRAWLRIGSSRFTRLQLDADEVMGWYTRLSHEE</sequence>
<dbReference type="EMBL" id="JAAPAO010000864">
    <property type="protein sequence ID" value="KAF4652980.1"/>
    <property type="molecule type" value="Genomic_DNA"/>
</dbReference>
<comment type="caution">
    <text evidence="2">The sequence shown here is derived from an EMBL/GenBank/DDBJ whole genome shotgun (WGS) entry which is preliminary data.</text>
</comment>
<protein>
    <recommendedName>
        <fullName evidence="4">Secreted protein</fullName>
    </recommendedName>
</protein>
<proteinExistence type="predicted"/>
<evidence type="ECO:0008006" key="4">
    <source>
        <dbReference type="Google" id="ProtNLM"/>
    </source>
</evidence>
<feature type="signal peptide" evidence="1">
    <location>
        <begin position="1"/>
        <end position="18"/>
    </location>
</feature>
<evidence type="ECO:0000256" key="1">
    <source>
        <dbReference type="SAM" id="SignalP"/>
    </source>
</evidence>
<keyword evidence="3" id="KW-1185">Reference proteome</keyword>
<keyword evidence="1" id="KW-0732">Signal</keyword>
<evidence type="ECO:0000313" key="3">
    <source>
        <dbReference type="Proteomes" id="UP000591131"/>
    </source>
</evidence>
<dbReference type="Proteomes" id="UP000591131">
    <property type="component" value="Unassembled WGS sequence"/>
</dbReference>
<organism evidence="2 3">
    <name type="scientific">Perkinsus chesapeaki</name>
    <name type="common">Clam parasite</name>
    <name type="synonym">Perkinsus andrewsi</name>
    <dbReference type="NCBI Taxonomy" id="330153"/>
    <lineage>
        <taxon>Eukaryota</taxon>
        <taxon>Sar</taxon>
        <taxon>Alveolata</taxon>
        <taxon>Perkinsozoa</taxon>
        <taxon>Perkinsea</taxon>
        <taxon>Perkinsida</taxon>
        <taxon>Perkinsidae</taxon>
        <taxon>Perkinsus</taxon>
    </lineage>
</organism>